<sequence>MEVYLIRHTTPNIAKGFIYGKRLDVDVTDTFHQEVDEIFRKIPTHFDWIYTSPAKRCTKLAAQLNAPDRLEDERITEMDFGLWEGKRWEEIDDQELDAWMNNFIHEAPPEGESMKIMSERIISFWQEMVRKDHHRIALVTHAGVIRIVHAAITQTPLNHAFELKVHYGDVFHVDIETDTFKKIE</sequence>
<dbReference type="PANTHER" id="PTHR48100:SF59">
    <property type="entry name" value="ADENOSYLCOBALAMIN_ALPHA-RIBAZOLE PHOSPHATASE"/>
    <property type="match status" value="1"/>
</dbReference>
<evidence type="ECO:0000313" key="2">
    <source>
        <dbReference type="EMBL" id="MDN5204121.1"/>
    </source>
</evidence>
<evidence type="ECO:0000313" key="3">
    <source>
        <dbReference type="Proteomes" id="UP001172082"/>
    </source>
</evidence>
<keyword evidence="3" id="KW-1185">Reference proteome</keyword>
<dbReference type="Pfam" id="PF00300">
    <property type="entry name" value="His_Phos_1"/>
    <property type="match status" value="1"/>
</dbReference>
<dbReference type="InterPro" id="IPR013078">
    <property type="entry name" value="His_Pase_superF_clade-1"/>
</dbReference>
<dbReference type="RefSeq" id="WP_346754145.1">
    <property type="nucleotide sequence ID" value="NZ_JAUJEA010000010.1"/>
</dbReference>
<protein>
    <recommendedName>
        <fullName evidence="1">Alpha-ribazole phosphatase</fullName>
        <ecNumber evidence="1">3.1.3.73</ecNumber>
    </recommendedName>
</protein>
<dbReference type="Gene3D" id="3.40.50.1240">
    <property type="entry name" value="Phosphoglycerate mutase-like"/>
    <property type="match status" value="1"/>
</dbReference>
<evidence type="ECO:0000256" key="1">
    <source>
        <dbReference type="NCBIfam" id="TIGR03162"/>
    </source>
</evidence>
<organism evidence="2 3">
    <name type="scientific">Splendidivirga corallicola</name>
    <dbReference type="NCBI Taxonomy" id="3051826"/>
    <lineage>
        <taxon>Bacteria</taxon>
        <taxon>Pseudomonadati</taxon>
        <taxon>Bacteroidota</taxon>
        <taxon>Cytophagia</taxon>
        <taxon>Cytophagales</taxon>
        <taxon>Splendidivirgaceae</taxon>
        <taxon>Splendidivirga</taxon>
    </lineage>
</organism>
<dbReference type="EC" id="3.1.3.73" evidence="1"/>
<accession>A0ABT8KTN0</accession>
<reference evidence="2" key="1">
    <citation type="submission" date="2023-06" db="EMBL/GenBank/DDBJ databases">
        <title>Genomic of Parafulvivirga corallium.</title>
        <authorList>
            <person name="Wang G."/>
        </authorList>
    </citation>
    <scope>NUCLEOTIDE SEQUENCE</scope>
    <source>
        <strain evidence="2">BMA10</strain>
    </source>
</reference>
<dbReference type="SUPFAM" id="SSF53254">
    <property type="entry name" value="Phosphoglycerate mutase-like"/>
    <property type="match status" value="1"/>
</dbReference>
<dbReference type="NCBIfam" id="TIGR03162">
    <property type="entry name" value="ribazole_cobC"/>
    <property type="match status" value="1"/>
</dbReference>
<dbReference type="InterPro" id="IPR050275">
    <property type="entry name" value="PGM_Phosphatase"/>
</dbReference>
<comment type="caution">
    <text evidence="2">The sequence shown here is derived from an EMBL/GenBank/DDBJ whole genome shotgun (WGS) entry which is preliminary data.</text>
</comment>
<dbReference type="InterPro" id="IPR017578">
    <property type="entry name" value="Ribazole_CobC"/>
</dbReference>
<proteinExistence type="predicted"/>
<dbReference type="EMBL" id="JAUJEA010000010">
    <property type="protein sequence ID" value="MDN5204121.1"/>
    <property type="molecule type" value="Genomic_DNA"/>
</dbReference>
<dbReference type="CDD" id="cd07067">
    <property type="entry name" value="HP_PGM_like"/>
    <property type="match status" value="1"/>
</dbReference>
<dbReference type="InterPro" id="IPR029033">
    <property type="entry name" value="His_PPase_superfam"/>
</dbReference>
<gene>
    <name evidence="2" type="primary">cobC</name>
    <name evidence="2" type="ORF">QQ008_22200</name>
</gene>
<name>A0ABT8KTN0_9BACT</name>
<dbReference type="PANTHER" id="PTHR48100">
    <property type="entry name" value="BROAD-SPECIFICITY PHOSPHATASE YOR283W-RELATED"/>
    <property type="match status" value="1"/>
</dbReference>
<dbReference type="Proteomes" id="UP001172082">
    <property type="component" value="Unassembled WGS sequence"/>
</dbReference>
<dbReference type="SMART" id="SM00855">
    <property type="entry name" value="PGAM"/>
    <property type="match status" value="1"/>
</dbReference>